<sequence>LLEIDFEHRWMRFVEFVEPFPKAHRYAIETLYPTRHSWAVCYTQTHFTAGIQSTQRVEGINAIIKREVFLISQAGIFQALIPYLKKNITENGCLEDDYERRQTSLKVLLRTLRREDVEQIWIVTPQELFPGHFNNHVNSKINEEDKDIALLPSIRLCKPNQPSASINTSHVVDFRHLSCFRVDNVLTPALQKSVSEKMRWSKGYGLSKKALNLMIRLNCNEEFFDMMEGFISSKTHELKLANEENNDSESTRPIAESQP</sequence>
<protein>
    <submittedName>
        <fullName evidence="1">6811_t:CDS:1</fullName>
    </submittedName>
</protein>
<dbReference type="Proteomes" id="UP000789759">
    <property type="component" value="Unassembled WGS sequence"/>
</dbReference>
<gene>
    <name evidence="1" type="ORF">CPELLU_LOCUS20646</name>
</gene>
<proteinExistence type="predicted"/>
<comment type="caution">
    <text evidence="1">The sequence shown here is derived from an EMBL/GenBank/DDBJ whole genome shotgun (WGS) entry which is preliminary data.</text>
</comment>
<feature type="non-terminal residue" evidence="1">
    <location>
        <position position="259"/>
    </location>
</feature>
<feature type="non-terminal residue" evidence="1">
    <location>
        <position position="1"/>
    </location>
</feature>
<dbReference type="OrthoDB" id="2443707at2759"/>
<accession>A0A9N9KI77</accession>
<dbReference type="AlphaFoldDB" id="A0A9N9KI77"/>
<organism evidence="1 2">
    <name type="scientific">Cetraspora pellucida</name>
    <dbReference type="NCBI Taxonomy" id="1433469"/>
    <lineage>
        <taxon>Eukaryota</taxon>
        <taxon>Fungi</taxon>
        <taxon>Fungi incertae sedis</taxon>
        <taxon>Mucoromycota</taxon>
        <taxon>Glomeromycotina</taxon>
        <taxon>Glomeromycetes</taxon>
        <taxon>Diversisporales</taxon>
        <taxon>Gigasporaceae</taxon>
        <taxon>Cetraspora</taxon>
    </lineage>
</organism>
<evidence type="ECO:0000313" key="2">
    <source>
        <dbReference type="Proteomes" id="UP000789759"/>
    </source>
</evidence>
<keyword evidence="2" id="KW-1185">Reference proteome</keyword>
<name>A0A9N9KI77_9GLOM</name>
<dbReference type="EMBL" id="CAJVQA010064715">
    <property type="protein sequence ID" value="CAG8830764.1"/>
    <property type="molecule type" value="Genomic_DNA"/>
</dbReference>
<reference evidence="1" key="1">
    <citation type="submission" date="2021-06" db="EMBL/GenBank/DDBJ databases">
        <authorList>
            <person name="Kallberg Y."/>
            <person name="Tangrot J."/>
            <person name="Rosling A."/>
        </authorList>
    </citation>
    <scope>NUCLEOTIDE SEQUENCE</scope>
    <source>
        <strain evidence="1">FL966</strain>
    </source>
</reference>
<evidence type="ECO:0000313" key="1">
    <source>
        <dbReference type="EMBL" id="CAG8830764.1"/>
    </source>
</evidence>